<reference evidence="11" key="1">
    <citation type="submission" date="2018-06" db="EMBL/GenBank/DDBJ databases">
        <authorList>
            <person name="Zhirakovskaya E."/>
        </authorList>
    </citation>
    <scope>NUCLEOTIDE SEQUENCE</scope>
</reference>
<evidence type="ECO:0000313" key="11">
    <source>
        <dbReference type="EMBL" id="VAW40709.1"/>
    </source>
</evidence>
<gene>
    <name evidence="11" type="ORF">MNBD_GAMMA01-2112</name>
</gene>
<evidence type="ECO:0000259" key="10">
    <source>
        <dbReference type="Pfam" id="PF19425"/>
    </source>
</evidence>
<evidence type="ECO:0000256" key="6">
    <source>
        <dbReference type="ARBA" id="ARBA00022833"/>
    </source>
</evidence>
<dbReference type="Pfam" id="PF19425">
    <property type="entry name" value="Csd3_N2"/>
    <property type="match status" value="1"/>
</dbReference>
<dbReference type="SUPFAM" id="SSF51261">
    <property type="entry name" value="Duplicated hybrid motif"/>
    <property type="match status" value="1"/>
</dbReference>
<keyword evidence="4" id="KW-0479">Metal-binding</keyword>
<dbReference type="GO" id="GO:0004222">
    <property type="term" value="F:metalloendopeptidase activity"/>
    <property type="evidence" value="ECO:0007669"/>
    <property type="project" value="TreeGrafter"/>
</dbReference>
<dbReference type="InterPro" id="IPR011055">
    <property type="entry name" value="Dup_hybrid_motif"/>
</dbReference>
<evidence type="ECO:0000259" key="9">
    <source>
        <dbReference type="Pfam" id="PF04225"/>
    </source>
</evidence>
<evidence type="ECO:0000256" key="5">
    <source>
        <dbReference type="ARBA" id="ARBA00022801"/>
    </source>
</evidence>
<evidence type="ECO:0000256" key="7">
    <source>
        <dbReference type="ARBA" id="ARBA00023049"/>
    </source>
</evidence>
<comment type="cofactor">
    <cofactor evidence="1">
        <name>Zn(2+)</name>
        <dbReference type="ChEBI" id="CHEBI:29105"/>
    </cofactor>
</comment>
<dbReference type="Pfam" id="PF04225">
    <property type="entry name" value="LysM_OapA"/>
    <property type="match status" value="1"/>
</dbReference>
<dbReference type="GO" id="GO:0042834">
    <property type="term" value="F:peptidoglycan binding"/>
    <property type="evidence" value="ECO:0007669"/>
    <property type="project" value="InterPro"/>
</dbReference>
<keyword evidence="3" id="KW-0645">Protease</keyword>
<name>A0A3B0VV42_9ZZZZ</name>
<dbReference type="EMBL" id="UOEW01000283">
    <property type="protein sequence ID" value="VAW40709.1"/>
    <property type="molecule type" value="Genomic_DNA"/>
</dbReference>
<keyword evidence="5" id="KW-0378">Hydrolase</keyword>
<organism evidence="11">
    <name type="scientific">hydrothermal vent metagenome</name>
    <dbReference type="NCBI Taxonomy" id="652676"/>
    <lineage>
        <taxon>unclassified sequences</taxon>
        <taxon>metagenomes</taxon>
        <taxon>ecological metagenomes</taxon>
    </lineage>
</organism>
<feature type="domain" description="Opacity-associated protein A LysM-like" evidence="9">
    <location>
        <begin position="81"/>
        <end position="156"/>
    </location>
</feature>
<accession>A0A3B0VV42</accession>
<dbReference type="GO" id="GO:0006508">
    <property type="term" value="P:proteolysis"/>
    <property type="evidence" value="ECO:0007669"/>
    <property type="project" value="UniProtKB-KW"/>
</dbReference>
<dbReference type="InterPro" id="IPR007340">
    <property type="entry name" value="LysM_Opacity-associatedA"/>
</dbReference>
<dbReference type="Pfam" id="PF01551">
    <property type="entry name" value="Peptidase_M23"/>
    <property type="match status" value="1"/>
</dbReference>
<keyword evidence="6" id="KW-0862">Zinc</keyword>
<evidence type="ECO:0000256" key="2">
    <source>
        <dbReference type="ARBA" id="ARBA00004196"/>
    </source>
</evidence>
<dbReference type="PANTHER" id="PTHR21666:SF288">
    <property type="entry name" value="CELL DIVISION PROTEIN YTFB"/>
    <property type="match status" value="1"/>
</dbReference>
<comment type="subcellular location">
    <subcellularLocation>
        <location evidence="2">Cell envelope</location>
    </subcellularLocation>
</comment>
<evidence type="ECO:0000256" key="3">
    <source>
        <dbReference type="ARBA" id="ARBA00022670"/>
    </source>
</evidence>
<protein>
    <submittedName>
        <fullName evidence="11">Peptidase, M23/M37 family</fullName>
    </submittedName>
</protein>
<dbReference type="CDD" id="cd12797">
    <property type="entry name" value="M23_peptidase"/>
    <property type="match status" value="1"/>
</dbReference>
<evidence type="ECO:0000256" key="1">
    <source>
        <dbReference type="ARBA" id="ARBA00001947"/>
    </source>
</evidence>
<feature type="domain" description="Csd3-like second N-terminal" evidence="10">
    <location>
        <begin position="177"/>
        <end position="296"/>
    </location>
</feature>
<dbReference type="InterPro" id="IPR016047">
    <property type="entry name" value="M23ase_b-sheet_dom"/>
</dbReference>
<evidence type="ECO:0000259" key="8">
    <source>
        <dbReference type="Pfam" id="PF01551"/>
    </source>
</evidence>
<dbReference type="FunFam" id="2.70.70.10:FF:000002">
    <property type="entry name" value="Murein DD-endopeptidase MepM"/>
    <property type="match status" value="1"/>
</dbReference>
<dbReference type="AlphaFoldDB" id="A0A3B0VV42"/>
<dbReference type="Gene3D" id="3.10.450.350">
    <property type="match status" value="2"/>
</dbReference>
<dbReference type="Gene3D" id="2.70.70.10">
    <property type="entry name" value="Glucose Permease (Domain IIA)"/>
    <property type="match status" value="1"/>
</dbReference>
<dbReference type="InterPro" id="IPR045834">
    <property type="entry name" value="Csd3_N2"/>
</dbReference>
<evidence type="ECO:0000256" key="4">
    <source>
        <dbReference type="ARBA" id="ARBA00022723"/>
    </source>
</evidence>
<proteinExistence type="predicted"/>
<dbReference type="PANTHER" id="PTHR21666">
    <property type="entry name" value="PEPTIDASE-RELATED"/>
    <property type="match status" value="1"/>
</dbReference>
<feature type="domain" description="M23ase beta-sheet core" evidence="8">
    <location>
        <begin position="308"/>
        <end position="402"/>
    </location>
</feature>
<dbReference type="GO" id="GO:0046872">
    <property type="term" value="F:metal ion binding"/>
    <property type="evidence" value="ECO:0007669"/>
    <property type="project" value="UniProtKB-KW"/>
</dbReference>
<keyword evidence="7" id="KW-0482">Metalloprotease</keyword>
<dbReference type="GO" id="GO:0030313">
    <property type="term" value="C:cell envelope"/>
    <property type="evidence" value="ECO:0007669"/>
    <property type="project" value="UniProtKB-SubCell"/>
</dbReference>
<sequence length="452" mass="49946">MKRKQAQAVFKSSKKPSVDIASIQIKKAPLIILVALVALSLLYAFSNPAVDRVIQHKNIQLEIPASPLLSLAANTPEDNVSWKEITVKKGQTLSSIFDDLDLSQTLLYNIIHANKDAKLLTKIFPGAIIAFSLTDDGAFSQLRYNISESQELFVKQDIADLQITTEIIQHTTEINVQTANGMITGSLFNAGKKAGLTDAMVMKLAAIFAWDVDFILDIRVGDSFSLIYEQIYQDGEFLRDGKIIAASFTNQGDTYKAIAFDDGNGVSYYNPEGRNMKKAFLRAPLNFSYISSNFNPKRFHPVQKRIKAHRGIDYAAPRGTPVLAAGDGTVIRSAYDKYNGNHVFIKHPNGITTKYLHFTKRKVKKGQRVKQGKTIGTVGSTGMVTGAHLHYEFVLNGVHRNPRTVKLPKASPLAKSKISAYLAYATPLLSQLDSISVDKVAVQKQKNLKQES</sequence>
<dbReference type="InterPro" id="IPR050570">
    <property type="entry name" value="Cell_wall_metabolism_enzyme"/>
</dbReference>